<proteinExistence type="predicted"/>
<evidence type="ECO:0000259" key="2">
    <source>
        <dbReference type="PROSITE" id="PS50011"/>
    </source>
</evidence>
<feature type="compositionally biased region" description="Low complexity" evidence="1">
    <location>
        <begin position="349"/>
        <end position="361"/>
    </location>
</feature>
<dbReference type="SUPFAM" id="SSF56112">
    <property type="entry name" value="Protein kinase-like (PK-like)"/>
    <property type="match status" value="1"/>
</dbReference>
<keyword evidence="4" id="KW-1185">Reference proteome</keyword>
<dbReference type="InterPro" id="IPR000719">
    <property type="entry name" value="Prot_kinase_dom"/>
</dbReference>
<feature type="domain" description="Protein kinase" evidence="2">
    <location>
        <begin position="12"/>
        <end position="319"/>
    </location>
</feature>
<evidence type="ECO:0000313" key="4">
    <source>
        <dbReference type="Proteomes" id="UP000609651"/>
    </source>
</evidence>
<feature type="compositionally biased region" description="Pro residues" evidence="1">
    <location>
        <begin position="369"/>
        <end position="386"/>
    </location>
</feature>
<evidence type="ECO:0000313" key="3">
    <source>
        <dbReference type="EMBL" id="NNJ26042.1"/>
    </source>
</evidence>
<gene>
    <name evidence="3" type="ORF">LzC2_21210</name>
</gene>
<accession>A0ABX1VFK2</accession>
<evidence type="ECO:0000256" key="1">
    <source>
        <dbReference type="SAM" id="MobiDB-lite"/>
    </source>
</evidence>
<sequence>MPAPPTDLAARLAALDPRLSGRAGRYGRAVRRLSAEVPAGELLWLDRLHAAGDLTDHQATAFLEGRDADLRVGPLAITGSLGARTCTASGPTGAAVLKRCGERTDPLDHLCRVVVSHPAIVVPDAVVVQTAGEEQGERIWVRSAPVSGPTLADRIAARGRYDGPEAYTLARRLASGLAAAEAAGLIHGEIHAHNVRLSPGGPVLVDCGLAPLLPPRSGDATRGGWVEAESGPVEFGTEADLRAFAGLMWGVLTGRPPYLFAPRRFGTVHAAAPLLPSITELAPDTPEPLASLIDALLGHRPEAAPISFAEAADRLRPVRPPVSPVRTAGWAIACGALLAGIVGAANGPATPTDAPASTAETIEVDAADPEPPLPTATVEPTPPQIAPAPAVRRVAVPGDGR</sequence>
<dbReference type="Proteomes" id="UP000609651">
    <property type="component" value="Unassembled WGS sequence"/>
</dbReference>
<dbReference type="PROSITE" id="PS50011">
    <property type="entry name" value="PROTEIN_KINASE_DOM"/>
    <property type="match status" value="1"/>
</dbReference>
<dbReference type="EMBL" id="WTPX01000059">
    <property type="protein sequence ID" value="NNJ26042.1"/>
    <property type="molecule type" value="Genomic_DNA"/>
</dbReference>
<dbReference type="InterPro" id="IPR011009">
    <property type="entry name" value="Kinase-like_dom_sf"/>
</dbReference>
<name>A0ABX1VFK2_9PLAN</name>
<reference evidence="3 4" key="1">
    <citation type="journal article" date="2020" name="Syst. Appl. Microbiol.">
        <title>Alienimonas chondri sp. nov., a novel planctomycete isolated from the biofilm of the red alga Chondrus crispus.</title>
        <authorList>
            <person name="Vitorino I."/>
            <person name="Albuquerque L."/>
            <person name="Wiegand S."/>
            <person name="Kallscheuer N."/>
            <person name="da Costa M.S."/>
            <person name="Lobo-da-Cunha A."/>
            <person name="Jogler C."/>
            <person name="Lage O.M."/>
        </authorList>
    </citation>
    <scope>NUCLEOTIDE SEQUENCE [LARGE SCALE GENOMIC DNA]</scope>
    <source>
        <strain evidence="3 4">LzC2</strain>
    </source>
</reference>
<protein>
    <recommendedName>
        <fullName evidence="2">Protein kinase domain-containing protein</fullName>
    </recommendedName>
</protein>
<dbReference type="Gene3D" id="1.10.510.10">
    <property type="entry name" value="Transferase(Phosphotransferase) domain 1"/>
    <property type="match status" value="1"/>
</dbReference>
<organism evidence="3 4">
    <name type="scientific">Alienimonas chondri</name>
    <dbReference type="NCBI Taxonomy" id="2681879"/>
    <lineage>
        <taxon>Bacteria</taxon>
        <taxon>Pseudomonadati</taxon>
        <taxon>Planctomycetota</taxon>
        <taxon>Planctomycetia</taxon>
        <taxon>Planctomycetales</taxon>
        <taxon>Planctomycetaceae</taxon>
        <taxon>Alienimonas</taxon>
    </lineage>
</organism>
<comment type="caution">
    <text evidence="3">The sequence shown here is derived from an EMBL/GenBank/DDBJ whole genome shotgun (WGS) entry which is preliminary data.</text>
</comment>
<feature type="compositionally biased region" description="Low complexity" evidence="1">
    <location>
        <begin position="387"/>
        <end position="401"/>
    </location>
</feature>
<dbReference type="RefSeq" id="WP_171186656.1">
    <property type="nucleotide sequence ID" value="NZ_WTPX01000059.1"/>
</dbReference>
<feature type="region of interest" description="Disordered" evidence="1">
    <location>
        <begin position="349"/>
        <end position="401"/>
    </location>
</feature>